<gene>
    <name evidence="4" type="ORF">NEOLI_004657</name>
</gene>
<dbReference type="AlphaFoldDB" id="A0A1U7LJQ0"/>
<evidence type="ECO:0000259" key="3">
    <source>
        <dbReference type="Pfam" id="PF26283"/>
    </source>
</evidence>
<dbReference type="InterPro" id="IPR058565">
    <property type="entry name" value="Ig_TRAPPC9_Trs120_1st"/>
</dbReference>
<accession>A0A1U7LJQ0</accession>
<dbReference type="InterPro" id="IPR013935">
    <property type="entry name" value="Trs120_TRAPPC9"/>
</dbReference>
<feature type="domain" description="Trs120/TRAPPC9 third Ig-like" evidence="2">
    <location>
        <begin position="246"/>
        <end position="370"/>
    </location>
</feature>
<dbReference type="GO" id="GO:0005802">
    <property type="term" value="C:trans-Golgi network"/>
    <property type="evidence" value="ECO:0007669"/>
    <property type="project" value="TreeGrafter"/>
</dbReference>
<evidence type="ECO:0000259" key="1">
    <source>
        <dbReference type="Pfam" id="PF26254"/>
    </source>
</evidence>
<dbReference type="OMA" id="ESEMREC"/>
<dbReference type="Pfam" id="PF26280">
    <property type="entry name" value="Ig_TRAPPC9-Trs120_2nd"/>
    <property type="match status" value="1"/>
</dbReference>
<dbReference type="Pfam" id="PF26283">
    <property type="entry name" value="Ig_TRAPPC9-Trs120_4th"/>
    <property type="match status" value="1"/>
</dbReference>
<comment type="caution">
    <text evidence="4">The sequence shown here is derived from an EMBL/GenBank/DDBJ whole genome shotgun (WGS) entry which is preliminary data.</text>
</comment>
<keyword evidence="5" id="KW-1185">Reference proteome</keyword>
<feature type="domain" description="Trs120/TRAPPC9 fourth Ig-like" evidence="3">
    <location>
        <begin position="384"/>
        <end position="447"/>
    </location>
</feature>
<feature type="domain" description="Trs120/TRAPPC9 first Ig-like" evidence="1">
    <location>
        <begin position="4"/>
        <end position="78"/>
    </location>
</feature>
<dbReference type="OrthoDB" id="27962at2759"/>
<sequence>MKPGKVNLEPNNTDVIVLLGKPVKPGSLKVKGCKIRVTGCLETVFQIGTTPEGWVETEKIKIMGLEAKERRSSVLSENDIPKTPVVDEPTWLVIPELPVLSIKNVNSPRDSIMLYEGESQTITMTLENLSSIPINLLLITFTDSASPILEAALQSKTLPASEAYEHEFFLHKRPCFRLDNPPQSIPAKTAISVPITVLGKRGMDQCSVRVEYSSDAGEHVYTRKIAKKFLVTVTPCVEVAGCDVLENKDGILLMLDIRSTSVENTLVTIRSDASSTTVPVTIGRLSRIVRPISKIRFAKGEEQRPIPSLSRRQFIVSSSGTPAHESEMRECFWFRDALLKQLEGEWICGDRLGNLELRGIRLNPRICRTLLADDLQIQLDIVGTAKIDTFVPLTVNIHNDRDEGVRLFLRIQPMIANQSPPQNLEITKRVGWNGVLQFPFPLLQTGE</sequence>
<protein>
    <submittedName>
        <fullName evidence="4">Transport protein particle subunit trs120</fullName>
    </submittedName>
</protein>
<dbReference type="EMBL" id="LXFE01002845">
    <property type="protein sequence ID" value="OLL22751.1"/>
    <property type="molecule type" value="Genomic_DNA"/>
</dbReference>
<feature type="non-terminal residue" evidence="4">
    <location>
        <position position="447"/>
    </location>
</feature>
<dbReference type="Proteomes" id="UP000186594">
    <property type="component" value="Unassembled WGS sequence"/>
</dbReference>
<dbReference type="Pfam" id="PF26282">
    <property type="entry name" value="Ig_TRAPPC9-Trs120_3rd"/>
    <property type="match status" value="1"/>
</dbReference>
<evidence type="ECO:0000259" key="2">
    <source>
        <dbReference type="Pfam" id="PF26282"/>
    </source>
</evidence>
<evidence type="ECO:0000313" key="5">
    <source>
        <dbReference type="Proteomes" id="UP000186594"/>
    </source>
</evidence>
<dbReference type="PANTHER" id="PTHR21512">
    <property type="entry name" value="TRAFFICKING PROTEIN PARTICLE COMPLEX SUBUNIT 9"/>
    <property type="match status" value="1"/>
</dbReference>
<name>A0A1U7LJQ0_NEOID</name>
<dbReference type="InterPro" id="IPR058568">
    <property type="entry name" value="Ig_TRAPPC9_Trs120_4th"/>
</dbReference>
<reference evidence="4 5" key="1">
    <citation type="submission" date="2016-04" db="EMBL/GenBank/DDBJ databases">
        <title>Evolutionary innovation and constraint leading to complex multicellularity in the Ascomycota.</title>
        <authorList>
            <person name="Cisse O."/>
            <person name="Nguyen A."/>
            <person name="Hewitt D.A."/>
            <person name="Jedd G."/>
            <person name="Stajich J.E."/>
        </authorList>
    </citation>
    <scope>NUCLEOTIDE SEQUENCE [LARGE SCALE GENOMIC DNA]</scope>
    <source>
        <strain evidence="4 5">DAH-3</strain>
    </source>
</reference>
<dbReference type="InterPro" id="IPR058567">
    <property type="entry name" value="Ig_TRAPPC9_Trs120_3rd"/>
</dbReference>
<evidence type="ECO:0000313" key="4">
    <source>
        <dbReference type="EMBL" id="OLL22751.1"/>
    </source>
</evidence>
<dbReference type="STRING" id="1198029.A0A1U7LJQ0"/>
<organism evidence="4 5">
    <name type="scientific">Neolecta irregularis (strain DAH-3)</name>
    <dbReference type="NCBI Taxonomy" id="1198029"/>
    <lineage>
        <taxon>Eukaryota</taxon>
        <taxon>Fungi</taxon>
        <taxon>Dikarya</taxon>
        <taxon>Ascomycota</taxon>
        <taxon>Taphrinomycotina</taxon>
        <taxon>Neolectales</taxon>
        <taxon>Neolectaceae</taxon>
        <taxon>Neolecta</taxon>
    </lineage>
</organism>
<proteinExistence type="predicted"/>
<dbReference type="PANTHER" id="PTHR21512:SF5">
    <property type="entry name" value="TRAFFICKING PROTEIN PARTICLE COMPLEX SUBUNIT 9"/>
    <property type="match status" value="1"/>
</dbReference>
<dbReference type="Pfam" id="PF26254">
    <property type="entry name" value="Ig_TRAPPC9-Trs120_1st"/>
    <property type="match status" value="1"/>
</dbReference>